<name>A0AAV2A008_9ARAC</name>
<feature type="chain" id="PRO_5043505898" description="Secreted protein" evidence="1">
    <location>
        <begin position="17"/>
        <end position="86"/>
    </location>
</feature>
<proteinExistence type="predicted"/>
<keyword evidence="3" id="KW-1185">Reference proteome</keyword>
<protein>
    <recommendedName>
        <fullName evidence="4">Secreted protein</fullName>
    </recommendedName>
</protein>
<dbReference type="Proteomes" id="UP001497382">
    <property type="component" value="Unassembled WGS sequence"/>
</dbReference>
<evidence type="ECO:0000313" key="2">
    <source>
        <dbReference type="EMBL" id="CAL1277377.1"/>
    </source>
</evidence>
<sequence>MSIFLVGRLFLLQCSNWNVCFFGSFFFISAREPSNISQSTRMRRHSKNYEDYRISVDIQYSEDGGRPFPEVRFFFILVFDFCRLVL</sequence>
<dbReference type="AlphaFoldDB" id="A0AAV2A008"/>
<evidence type="ECO:0000313" key="3">
    <source>
        <dbReference type="Proteomes" id="UP001497382"/>
    </source>
</evidence>
<comment type="caution">
    <text evidence="2">The sequence shown here is derived from an EMBL/GenBank/DDBJ whole genome shotgun (WGS) entry which is preliminary data.</text>
</comment>
<feature type="signal peptide" evidence="1">
    <location>
        <begin position="1"/>
        <end position="16"/>
    </location>
</feature>
<gene>
    <name evidence="2" type="ORF">LARSCL_LOCUS9189</name>
</gene>
<evidence type="ECO:0000256" key="1">
    <source>
        <dbReference type="SAM" id="SignalP"/>
    </source>
</evidence>
<evidence type="ECO:0008006" key="4">
    <source>
        <dbReference type="Google" id="ProtNLM"/>
    </source>
</evidence>
<keyword evidence="1" id="KW-0732">Signal</keyword>
<accession>A0AAV2A008</accession>
<organism evidence="2 3">
    <name type="scientific">Larinioides sclopetarius</name>
    <dbReference type="NCBI Taxonomy" id="280406"/>
    <lineage>
        <taxon>Eukaryota</taxon>
        <taxon>Metazoa</taxon>
        <taxon>Ecdysozoa</taxon>
        <taxon>Arthropoda</taxon>
        <taxon>Chelicerata</taxon>
        <taxon>Arachnida</taxon>
        <taxon>Araneae</taxon>
        <taxon>Araneomorphae</taxon>
        <taxon>Entelegynae</taxon>
        <taxon>Araneoidea</taxon>
        <taxon>Araneidae</taxon>
        <taxon>Larinioides</taxon>
    </lineage>
</organism>
<dbReference type="EMBL" id="CAXIEN010000101">
    <property type="protein sequence ID" value="CAL1277377.1"/>
    <property type="molecule type" value="Genomic_DNA"/>
</dbReference>
<reference evidence="2 3" key="1">
    <citation type="submission" date="2024-04" db="EMBL/GenBank/DDBJ databases">
        <authorList>
            <person name="Rising A."/>
            <person name="Reimegard J."/>
            <person name="Sonavane S."/>
            <person name="Akerstrom W."/>
            <person name="Nylinder S."/>
            <person name="Hedman E."/>
            <person name="Kallberg Y."/>
        </authorList>
    </citation>
    <scope>NUCLEOTIDE SEQUENCE [LARGE SCALE GENOMIC DNA]</scope>
</reference>